<dbReference type="RefSeq" id="WP_198829039.1">
    <property type="nucleotide sequence ID" value="NZ_CP066308.1"/>
</dbReference>
<dbReference type="EMBL" id="CP073708">
    <property type="protein sequence ID" value="QUO42540.1"/>
    <property type="molecule type" value="Genomic_DNA"/>
</dbReference>
<dbReference type="KEGG" id="bcop:JD108_06290"/>
<protein>
    <submittedName>
        <fullName evidence="1">PIG-L family deacetylase</fullName>
    </submittedName>
</protein>
<dbReference type="InterPro" id="IPR003737">
    <property type="entry name" value="GlcNAc_PI_deacetylase-related"/>
</dbReference>
<dbReference type="Pfam" id="PF02585">
    <property type="entry name" value="PIG-L"/>
    <property type="match status" value="1"/>
</dbReference>
<keyword evidence="4" id="KW-1185">Reference proteome</keyword>
<sequence>MNPHRILILAPHTDDAELGCGGNIARLTEQGAEVYVAAFSTAEASVPKHAPPDTLEQEFYASMSILGVPRDRLFVFHYPVRWFSSLRQEILEELVSLRNIVRPEMLFLPSSQDMHLDHQVIHQEGLRAFKETTVFGYELPWNQLALSAQAFISLEPRFVQRKWEALSAYHSQIELRRSYFTREFIEGLARMRGTQIKREWAEAYEVLRLIL</sequence>
<dbReference type="PANTHER" id="PTHR12993:SF11">
    <property type="entry name" value="N-ACETYLGLUCOSAMINYL-PHOSPHATIDYLINOSITOL DE-N-ACETYLASE"/>
    <property type="match status" value="1"/>
</dbReference>
<dbReference type="AlphaFoldDB" id="A0A7T5EMV8"/>
<gene>
    <name evidence="1" type="ORF">JD108_06290</name>
    <name evidence="2" type="ORF">KDJ56_05970</name>
</gene>
<dbReference type="Proteomes" id="UP000677234">
    <property type="component" value="Chromosome"/>
</dbReference>
<dbReference type="PANTHER" id="PTHR12993">
    <property type="entry name" value="N-ACETYLGLUCOSAMINYL-PHOSPHATIDYLINOSITOL DE-N-ACETYLASE-RELATED"/>
    <property type="match status" value="1"/>
</dbReference>
<organism evidence="1 3">
    <name type="scientific">Brevibacillus composti</name>
    <dbReference type="NCBI Taxonomy" id="2796470"/>
    <lineage>
        <taxon>Bacteria</taxon>
        <taxon>Bacillati</taxon>
        <taxon>Bacillota</taxon>
        <taxon>Bacilli</taxon>
        <taxon>Bacillales</taxon>
        <taxon>Paenibacillaceae</taxon>
        <taxon>Brevibacillus</taxon>
    </lineage>
</organism>
<accession>A0A7T5EMV8</accession>
<dbReference type="InterPro" id="IPR024078">
    <property type="entry name" value="LmbE-like_dom_sf"/>
</dbReference>
<proteinExistence type="predicted"/>
<dbReference type="Proteomes" id="UP000595847">
    <property type="component" value="Chromosome"/>
</dbReference>
<dbReference type="EMBL" id="CP066308">
    <property type="protein sequence ID" value="QQE75514.1"/>
    <property type="molecule type" value="Genomic_DNA"/>
</dbReference>
<evidence type="ECO:0000313" key="2">
    <source>
        <dbReference type="EMBL" id="QUO42540.1"/>
    </source>
</evidence>
<name>A0A7T5EMV8_9BACL</name>
<evidence type="ECO:0000313" key="4">
    <source>
        <dbReference type="Proteomes" id="UP000677234"/>
    </source>
</evidence>
<evidence type="ECO:0000313" key="1">
    <source>
        <dbReference type="EMBL" id="QQE75514.1"/>
    </source>
</evidence>
<dbReference type="Gene3D" id="3.40.50.10320">
    <property type="entry name" value="LmbE-like"/>
    <property type="match status" value="1"/>
</dbReference>
<reference evidence="2" key="2">
    <citation type="submission" date="2021-04" db="EMBL/GenBank/DDBJ databases">
        <title>Brevibacillus composti FJAT-54423, complete genome.</title>
        <authorList>
            <person name="Tang R."/>
        </authorList>
    </citation>
    <scope>NUCLEOTIDE SEQUENCE</scope>
    <source>
        <strain evidence="2">FJAT-54424</strain>
    </source>
</reference>
<dbReference type="GO" id="GO:0016811">
    <property type="term" value="F:hydrolase activity, acting on carbon-nitrogen (but not peptide) bonds, in linear amides"/>
    <property type="evidence" value="ECO:0007669"/>
    <property type="project" value="TreeGrafter"/>
</dbReference>
<dbReference type="SUPFAM" id="SSF102588">
    <property type="entry name" value="LmbE-like"/>
    <property type="match status" value="1"/>
</dbReference>
<reference evidence="1 3" key="1">
    <citation type="submission" date="2020-12" db="EMBL/GenBank/DDBJ databases">
        <title>strain FJAT-54423T represents a novel species of the genus Brevibacillus.</title>
        <authorList>
            <person name="Tang R."/>
        </authorList>
    </citation>
    <scope>NUCLEOTIDE SEQUENCE [LARGE SCALE GENOMIC DNA]</scope>
    <source>
        <strain evidence="1 3">FJAT-54423</strain>
    </source>
</reference>
<evidence type="ECO:0000313" key="3">
    <source>
        <dbReference type="Proteomes" id="UP000595847"/>
    </source>
</evidence>